<feature type="binding site" evidence="12">
    <location>
        <begin position="282"/>
        <end position="292"/>
    </location>
    <ligand>
        <name>substrate</name>
    </ligand>
</feature>
<evidence type="ECO:0000256" key="6">
    <source>
        <dbReference type="ARBA" id="ARBA00022793"/>
    </source>
</evidence>
<dbReference type="SUPFAM" id="SSF50621">
    <property type="entry name" value="Alanine racemase C-terminal domain-like"/>
    <property type="match status" value="1"/>
</dbReference>
<protein>
    <recommendedName>
        <fullName evidence="12">Biosynthetic arginine decarboxylase</fullName>
        <shortName evidence="12">ADC</shortName>
        <ecNumber evidence="12">4.1.1.19</ecNumber>
    </recommendedName>
</protein>
<dbReference type="RefSeq" id="WP_061834604.1">
    <property type="nucleotide sequence ID" value="NZ_LUKE01000001.1"/>
</dbReference>
<dbReference type="Pfam" id="PF02784">
    <property type="entry name" value="Orn_Arg_deC_N"/>
    <property type="match status" value="1"/>
</dbReference>
<keyword evidence="9 12" id="KW-0745">Spermidine biosynthesis</keyword>
<keyword evidence="19" id="KW-1185">Reference proteome</keyword>
<keyword evidence="7 12" id="KW-0460">Magnesium</keyword>
<comment type="cofactor">
    <cofactor evidence="1 12 13">
        <name>pyridoxal 5'-phosphate</name>
        <dbReference type="ChEBI" id="CHEBI:597326"/>
    </cofactor>
</comment>
<keyword evidence="10 12" id="KW-0620">Polyamine biosynthesis</keyword>
<evidence type="ECO:0000256" key="8">
    <source>
        <dbReference type="ARBA" id="ARBA00022898"/>
    </source>
</evidence>
<comment type="caution">
    <text evidence="18">The sequence shown here is derived from an EMBL/GenBank/DDBJ whole genome shotgun (WGS) entry which is preliminary data.</text>
</comment>
<evidence type="ECO:0000313" key="19">
    <source>
        <dbReference type="Proteomes" id="UP000075320"/>
    </source>
</evidence>
<gene>
    <name evidence="12" type="primary">speA</name>
    <name evidence="18" type="ORF">AZI86_08400</name>
</gene>
<evidence type="ECO:0000256" key="14">
    <source>
        <dbReference type="PIRSR" id="PIRSR600183-50"/>
    </source>
</evidence>
<dbReference type="OrthoDB" id="5287354at2"/>
<evidence type="ECO:0000256" key="13">
    <source>
        <dbReference type="PIRSR" id="PIRSR001336-50"/>
    </source>
</evidence>
<dbReference type="InterPro" id="IPR041128">
    <property type="entry name" value="Arg_decarbox_C"/>
</dbReference>
<dbReference type="SUPFAM" id="SSF51419">
    <property type="entry name" value="PLP-binding barrel"/>
    <property type="match status" value="1"/>
</dbReference>
<dbReference type="InterPro" id="IPR022657">
    <property type="entry name" value="De-COase2_CS"/>
</dbReference>
<dbReference type="InterPro" id="IPR022644">
    <property type="entry name" value="De-COase2_N"/>
</dbReference>
<evidence type="ECO:0000259" key="16">
    <source>
        <dbReference type="Pfam" id="PF17810"/>
    </source>
</evidence>
<evidence type="ECO:0000256" key="2">
    <source>
        <dbReference type="ARBA" id="ARBA00001946"/>
    </source>
</evidence>
<feature type="domain" description="Arginine decarboxylase helical bundle" evidence="16">
    <location>
        <begin position="368"/>
        <end position="447"/>
    </location>
</feature>
<comment type="similarity">
    <text evidence="4 12">Belongs to the Orn/Lys/Arg decarboxylase class-II family. SpeA subfamily.</text>
</comment>
<dbReference type="InterPro" id="IPR022653">
    <property type="entry name" value="De-COase2_pyr-phos_BS"/>
</dbReference>
<dbReference type="GO" id="GO:0008295">
    <property type="term" value="P:spermidine biosynthetic process"/>
    <property type="evidence" value="ECO:0007669"/>
    <property type="project" value="UniProtKB-UniRule"/>
</dbReference>
<evidence type="ECO:0000256" key="5">
    <source>
        <dbReference type="ARBA" id="ARBA00022723"/>
    </source>
</evidence>
<dbReference type="Gene3D" id="3.20.20.10">
    <property type="entry name" value="Alanine racemase"/>
    <property type="match status" value="1"/>
</dbReference>
<evidence type="ECO:0000256" key="9">
    <source>
        <dbReference type="ARBA" id="ARBA00023066"/>
    </source>
</evidence>
<evidence type="ECO:0000256" key="4">
    <source>
        <dbReference type="ARBA" id="ARBA00008357"/>
    </source>
</evidence>
<dbReference type="EC" id="4.1.1.19" evidence="12"/>
<evidence type="ECO:0000256" key="10">
    <source>
        <dbReference type="ARBA" id="ARBA00023115"/>
    </source>
</evidence>
<dbReference type="EMBL" id="LUKE01000001">
    <property type="protein sequence ID" value="KYG67027.1"/>
    <property type="molecule type" value="Genomic_DNA"/>
</dbReference>
<dbReference type="Pfam" id="PF17810">
    <property type="entry name" value="Arg_decarb_HB"/>
    <property type="match status" value="1"/>
</dbReference>
<evidence type="ECO:0000259" key="15">
    <source>
        <dbReference type="Pfam" id="PF02784"/>
    </source>
</evidence>
<dbReference type="NCBIfam" id="NF003763">
    <property type="entry name" value="PRK05354.1"/>
    <property type="match status" value="1"/>
</dbReference>
<dbReference type="GO" id="GO:0006527">
    <property type="term" value="P:L-arginine catabolic process"/>
    <property type="evidence" value="ECO:0007669"/>
    <property type="project" value="InterPro"/>
</dbReference>
<dbReference type="Proteomes" id="UP000075320">
    <property type="component" value="Unassembled WGS sequence"/>
</dbReference>
<dbReference type="Gene3D" id="1.10.287.3440">
    <property type="match status" value="1"/>
</dbReference>
<evidence type="ECO:0000313" key="18">
    <source>
        <dbReference type="EMBL" id="KYG67027.1"/>
    </source>
</evidence>
<dbReference type="PIRSF" id="PIRSF001336">
    <property type="entry name" value="Arg_decrbxlase"/>
    <property type="match status" value="1"/>
</dbReference>
<keyword evidence="11 12" id="KW-0456">Lyase</keyword>
<dbReference type="Gene3D" id="1.20.58.930">
    <property type="match status" value="1"/>
</dbReference>
<sequence length="634" mass="70981">MSNWSPEKSAALYGINNWGNGYFRINGAGNVSVTPMGASGPSVDLYELTQDLLDRGIRVPIMIRFPEIIKSRVELLNGCFQKAFADHGYKGNYCGVYPIKVNQQRHLVQELVKYGKGFKMGLECGSKPELLVVLALMNTENALIICNGFKDVEYIETAILSQKLGRNTIIVVDRKEELQLIINAAKKFNTRPKIGFRAKLNTQGAGKWVDSSGARSKFGLTAVEIVEGVELLKKEGMLDCLELLHYHIGSQVPQIQSIKSSLKEGARFYTELYKMGAGLKYIDVGGGLGIDYDGSGHSDSSVNYSEQEYANDIVSVLQTLCDEKEIPHPSIVTESGRFLVAHHSVLVFNVMGVNDLHRHEPPRPATKTDPSIMRDMQYIFEKVNKDNINECFNDLEQAKQETLQLFTYGVLTLEQRAWCESMYFAISTKMVKIAKTTPDTEDIISSLSKELCDTYYSNFSLFQSLPDSWAVGQLFPVIPIHRLGEEPVREATLADLTCDSDGVIEKFIDTESGEPKETVRLHQFTDGQQYYLGVFLTGAYQEILGDLHNLFGDTDAVHISLNDMGYTIDHYVPGDTVTEVLSYVQYGRSEMVDNVRQATEDSIQKGSITKQEAKLLIKHYEEGLSGYTYLEEPE</sequence>
<dbReference type="NCBIfam" id="TIGR01273">
    <property type="entry name" value="speA"/>
    <property type="match status" value="1"/>
</dbReference>
<keyword evidence="5 12" id="KW-0479">Metal-binding</keyword>
<dbReference type="Gene3D" id="2.40.37.10">
    <property type="entry name" value="Lyase, Ornithine Decarboxylase, Chain A, domain 1"/>
    <property type="match status" value="1"/>
</dbReference>
<accession>A0A150WRT0</accession>
<dbReference type="PANTHER" id="PTHR43295">
    <property type="entry name" value="ARGININE DECARBOXYLASE"/>
    <property type="match status" value="1"/>
</dbReference>
<keyword evidence="6 12" id="KW-0210">Decarboxylase</keyword>
<reference evidence="18 19" key="1">
    <citation type="submission" date="2016-03" db="EMBL/GenBank/DDBJ databases">
        <authorList>
            <person name="Ploux O."/>
        </authorList>
    </citation>
    <scope>NUCLEOTIDE SEQUENCE [LARGE SCALE GENOMIC DNA]</scope>
    <source>
        <strain evidence="18 19">R0</strain>
    </source>
</reference>
<dbReference type="PRINTS" id="PR01180">
    <property type="entry name" value="ARGDCRBXLASE"/>
</dbReference>
<evidence type="ECO:0000256" key="7">
    <source>
        <dbReference type="ARBA" id="ARBA00022842"/>
    </source>
</evidence>
<organism evidence="18 19">
    <name type="scientific">Bdellovibrio bacteriovorus</name>
    <dbReference type="NCBI Taxonomy" id="959"/>
    <lineage>
        <taxon>Bacteria</taxon>
        <taxon>Pseudomonadati</taxon>
        <taxon>Bdellovibrionota</taxon>
        <taxon>Bdellovibrionia</taxon>
        <taxon>Bdellovibrionales</taxon>
        <taxon>Pseudobdellovibrionaceae</taxon>
        <taxon>Bdellovibrio</taxon>
    </lineage>
</organism>
<dbReference type="CDD" id="cd06830">
    <property type="entry name" value="PLPDE_III_ADC"/>
    <property type="match status" value="1"/>
</dbReference>
<dbReference type="GO" id="GO:0046872">
    <property type="term" value="F:metal ion binding"/>
    <property type="evidence" value="ECO:0007669"/>
    <property type="project" value="UniProtKB-KW"/>
</dbReference>
<evidence type="ECO:0000259" key="17">
    <source>
        <dbReference type="Pfam" id="PF17944"/>
    </source>
</evidence>
<dbReference type="InterPro" id="IPR009006">
    <property type="entry name" value="Ala_racemase/Decarboxylase_C"/>
</dbReference>
<dbReference type="GO" id="GO:0008792">
    <property type="term" value="F:arginine decarboxylase activity"/>
    <property type="evidence" value="ECO:0007669"/>
    <property type="project" value="UniProtKB-UniRule"/>
</dbReference>
<dbReference type="InterPro" id="IPR000183">
    <property type="entry name" value="Orn/DAP/Arg_de-COase"/>
</dbReference>
<name>A0A150WRT0_BDEBC</name>
<evidence type="ECO:0000256" key="3">
    <source>
        <dbReference type="ARBA" id="ARBA00002257"/>
    </source>
</evidence>
<dbReference type="PROSITE" id="PS00879">
    <property type="entry name" value="ODR_DC_2_2"/>
    <property type="match status" value="1"/>
</dbReference>
<proteinExistence type="inferred from homology"/>
<dbReference type="PROSITE" id="PS00878">
    <property type="entry name" value="ODR_DC_2_1"/>
    <property type="match status" value="1"/>
</dbReference>
<evidence type="ECO:0000256" key="12">
    <source>
        <dbReference type="HAMAP-Rule" id="MF_01417"/>
    </source>
</evidence>
<evidence type="ECO:0000256" key="11">
    <source>
        <dbReference type="ARBA" id="ARBA00023239"/>
    </source>
</evidence>
<dbReference type="InterPro" id="IPR002985">
    <property type="entry name" value="Arg_decrbxlase"/>
</dbReference>
<dbReference type="Pfam" id="PF17944">
    <property type="entry name" value="Arg_decarbox_C"/>
    <property type="match status" value="1"/>
</dbReference>
<comment type="function">
    <text evidence="3 12">Catalyzes the biosynthesis of agmatine from arginine.</text>
</comment>
<evidence type="ECO:0000256" key="1">
    <source>
        <dbReference type="ARBA" id="ARBA00001933"/>
    </source>
</evidence>
<feature type="active site" description="Proton donor" evidence="14">
    <location>
        <position position="498"/>
    </location>
</feature>
<dbReference type="PRINTS" id="PR01179">
    <property type="entry name" value="ODADCRBXLASE"/>
</dbReference>
<dbReference type="InterPro" id="IPR040634">
    <property type="entry name" value="Arg_decarb_HB"/>
</dbReference>
<dbReference type="AlphaFoldDB" id="A0A150WRT0"/>
<dbReference type="HAMAP" id="MF_01417">
    <property type="entry name" value="SpeA"/>
    <property type="match status" value="1"/>
</dbReference>
<feature type="domain" description="Orn/DAP/Arg decarboxylase 2 N-terminal" evidence="15">
    <location>
        <begin position="94"/>
        <end position="341"/>
    </location>
</feature>
<comment type="cofactor">
    <cofactor evidence="2 12">
        <name>Mg(2+)</name>
        <dbReference type="ChEBI" id="CHEBI:18420"/>
    </cofactor>
</comment>
<comment type="catalytic activity">
    <reaction evidence="12">
        <text>L-arginine + H(+) = agmatine + CO2</text>
        <dbReference type="Rhea" id="RHEA:17641"/>
        <dbReference type="ChEBI" id="CHEBI:15378"/>
        <dbReference type="ChEBI" id="CHEBI:16526"/>
        <dbReference type="ChEBI" id="CHEBI:32682"/>
        <dbReference type="ChEBI" id="CHEBI:58145"/>
        <dbReference type="EC" id="4.1.1.19"/>
    </reaction>
</comment>
<dbReference type="InterPro" id="IPR029066">
    <property type="entry name" value="PLP-binding_barrel"/>
</dbReference>
<feature type="domain" description="Arginine decarboxylase C-terminal helical" evidence="17">
    <location>
        <begin position="577"/>
        <end position="630"/>
    </location>
</feature>
<feature type="modified residue" description="N6-(pyridoxal phosphate)lysine" evidence="12 13">
    <location>
        <position position="100"/>
    </location>
</feature>
<dbReference type="PANTHER" id="PTHR43295:SF9">
    <property type="entry name" value="BIOSYNTHETIC ARGININE DECARBOXYLASE"/>
    <property type="match status" value="1"/>
</dbReference>
<keyword evidence="8 12" id="KW-0663">Pyridoxal phosphate</keyword>
<dbReference type="UniPathway" id="UPA00186">
    <property type="reaction ID" value="UER00284"/>
</dbReference>
<comment type="pathway">
    <text evidence="12">Amine and polyamine biosynthesis; agmatine biosynthesis; agmatine from L-arginine: step 1/1.</text>
</comment>